<dbReference type="GO" id="GO:0006354">
    <property type="term" value="P:DNA-templated transcription elongation"/>
    <property type="evidence" value="ECO:0007669"/>
    <property type="project" value="TreeGrafter"/>
</dbReference>
<keyword evidence="9" id="KW-0648">Protein biosynthesis</keyword>
<evidence type="ECO:0000313" key="9">
    <source>
        <dbReference type="EMBL" id="TQL74149.1"/>
    </source>
</evidence>
<keyword evidence="4" id="KW-0238">DNA-binding</keyword>
<name>A0A543ANL1_9MICC</name>
<dbReference type="GO" id="GO:0003746">
    <property type="term" value="F:translation elongation factor activity"/>
    <property type="evidence" value="ECO:0007669"/>
    <property type="project" value="UniProtKB-KW"/>
</dbReference>
<evidence type="ECO:0000256" key="4">
    <source>
        <dbReference type="ARBA" id="ARBA00023125"/>
    </source>
</evidence>
<feature type="domain" description="Transcription elongation factor GreA/GreB C-terminal" evidence="7">
    <location>
        <begin position="87"/>
        <end position="161"/>
    </location>
</feature>
<comment type="similarity">
    <text evidence="1">Belongs to the GreA/GreB family.</text>
</comment>
<proteinExistence type="inferred from homology"/>
<dbReference type="Gene3D" id="3.10.50.30">
    <property type="entry name" value="Transcription elongation factor, GreA/GreB, C-terminal domain"/>
    <property type="match status" value="1"/>
</dbReference>
<organism evidence="9 10">
    <name type="scientific">Enteractinococcus coprophilus</name>
    <dbReference type="NCBI Taxonomy" id="1027633"/>
    <lineage>
        <taxon>Bacteria</taxon>
        <taxon>Bacillati</taxon>
        <taxon>Actinomycetota</taxon>
        <taxon>Actinomycetes</taxon>
        <taxon>Micrococcales</taxon>
        <taxon>Micrococcaceae</taxon>
    </lineage>
</organism>
<dbReference type="InterPro" id="IPR036805">
    <property type="entry name" value="Tscrpt_elong_fac_GreA/B_N_sf"/>
</dbReference>
<evidence type="ECO:0000259" key="8">
    <source>
        <dbReference type="Pfam" id="PF03449"/>
    </source>
</evidence>
<dbReference type="InterPro" id="IPR023459">
    <property type="entry name" value="Tscrpt_elong_fac_GreA/B_fam"/>
</dbReference>
<dbReference type="SUPFAM" id="SSF46557">
    <property type="entry name" value="GreA transcript cleavage protein, N-terminal domain"/>
    <property type="match status" value="1"/>
</dbReference>
<evidence type="ECO:0000256" key="1">
    <source>
        <dbReference type="ARBA" id="ARBA00008213"/>
    </source>
</evidence>
<evidence type="ECO:0000256" key="6">
    <source>
        <dbReference type="ARBA" id="ARBA00030776"/>
    </source>
</evidence>
<gene>
    <name evidence="9" type="ORF">FB556_0602</name>
</gene>
<dbReference type="FunFam" id="1.10.287.180:FF:000001">
    <property type="entry name" value="Transcription elongation factor GreA"/>
    <property type="match status" value="1"/>
</dbReference>
<dbReference type="OrthoDB" id="9797227at2"/>
<dbReference type="Gene3D" id="1.10.287.180">
    <property type="entry name" value="Transcription elongation factor, GreA/GreB, N-terminal domain"/>
    <property type="match status" value="1"/>
</dbReference>
<evidence type="ECO:0000256" key="5">
    <source>
        <dbReference type="ARBA" id="ARBA00023163"/>
    </source>
</evidence>
<comment type="caution">
    <text evidence="9">The sequence shown here is derived from an EMBL/GenBank/DDBJ whole genome shotgun (WGS) entry which is preliminary data.</text>
</comment>
<dbReference type="Pfam" id="PF01272">
    <property type="entry name" value="GreA_GreB"/>
    <property type="match status" value="1"/>
</dbReference>
<dbReference type="Proteomes" id="UP000319746">
    <property type="component" value="Unassembled WGS sequence"/>
</dbReference>
<dbReference type="PIRSF" id="PIRSF006092">
    <property type="entry name" value="GreA_GreB"/>
    <property type="match status" value="1"/>
</dbReference>
<feature type="domain" description="Transcription elongation factor GreA/GreB N-terminal" evidence="8">
    <location>
        <begin position="11"/>
        <end position="80"/>
    </location>
</feature>
<dbReference type="Pfam" id="PF03449">
    <property type="entry name" value="GreA_GreB_N"/>
    <property type="match status" value="1"/>
</dbReference>
<keyword evidence="10" id="KW-1185">Reference proteome</keyword>
<dbReference type="PANTHER" id="PTHR30437:SF4">
    <property type="entry name" value="TRANSCRIPTION ELONGATION FACTOR GREA"/>
    <property type="match status" value="1"/>
</dbReference>
<dbReference type="AlphaFoldDB" id="A0A543ANL1"/>
<evidence type="ECO:0000256" key="2">
    <source>
        <dbReference type="ARBA" id="ARBA00013729"/>
    </source>
</evidence>
<evidence type="ECO:0000259" key="7">
    <source>
        <dbReference type="Pfam" id="PF01272"/>
    </source>
</evidence>
<keyword evidence="3" id="KW-0805">Transcription regulation</keyword>
<dbReference type="GO" id="GO:0003677">
    <property type="term" value="F:DNA binding"/>
    <property type="evidence" value="ECO:0007669"/>
    <property type="project" value="UniProtKB-KW"/>
</dbReference>
<accession>A0A543ANL1</accession>
<dbReference type="GO" id="GO:0032784">
    <property type="term" value="P:regulation of DNA-templated transcription elongation"/>
    <property type="evidence" value="ECO:0007669"/>
    <property type="project" value="InterPro"/>
</dbReference>
<dbReference type="PANTHER" id="PTHR30437">
    <property type="entry name" value="TRANSCRIPTION ELONGATION FACTOR GREA"/>
    <property type="match status" value="1"/>
</dbReference>
<dbReference type="SUPFAM" id="SSF54534">
    <property type="entry name" value="FKBP-like"/>
    <property type="match status" value="1"/>
</dbReference>
<reference evidence="9 10" key="1">
    <citation type="submission" date="2019-06" db="EMBL/GenBank/DDBJ databases">
        <title>Sequencing the genomes of 1000 actinobacteria strains.</title>
        <authorList>
            <person name="Klenk H.-P."/>
        </authorList>
    </citation>
    <scope>NUCLEOTIDE SEQUENCE [LARGE SCALE GENOMIC DNA]</scope>
    <source>
        <strain evidence="9 10">DSM 24083</strain>
    </source>
</reference>
<protein>
    <recommendedName>
        <fullName evidence="2">Transcription elongation factor GreA</fullName>
    </recommendedName>
    <alternativeName>
        <fullName evidence="6">Transcript cleavage factor GreA</fullName>
    </alternativeName>
</protein>
<dbReference type="InterPro" id="IPR001437">
    <property type="entry name" value="Tscrpt_elong_fac_GreA/B_C"/>
</dbReference>
<keyword evidence="5" id="KW-0804">Transcription</keyword>
<dbReference type="EMBL" id="VFOU01000001">
    <property type="protein sequence ID" value="TQL74149.1"/>
    <property type="molecule type" value="Genomic_DNA"/>
</dbReference>
<sequence>MTILTKAPSAWLPQETYDRLSKELEHLCGPARQEIATRLEAARAEGNAEENGAYLTTLEEQAKNEGRILELKELLETAHVGENPADDGVVDVGMVVEATVGDQDLRFLFGNRQIAKDYDDLDVYSERSPLGVAIHGAQTGQTVTYTAPNGKAIEVTINAVTPYKP</sequence>
<dbReference type="InterPro" id="IPR036953">
    <property type="entry name" value="GreA/GreB_C_sf"/>
</dbReference>
<keyword evidence="9" id="KW-0251">Elongation factor</keyword>
<dbReference type="RefSeq" id="WP_141864586.1">
    <property type="nucleotide sequence ID" value="NZ_BAABAN010000016.1"/>
</dbReference>
<dbReference type="GO" id="GO:0070063">
    <property type="term" value="F:RNA polymerase binding"/>
    <property type="evidence" value="ECO:0007669"/>
    <property type="project" value="InterPro"/>
</dbReference>
<evidence type="ECO:0000313" key="10">
    <source>
        <dbReference type="Proteomes" id="UP000319746"/>
    </source>
</evidence>
<dbReference type="InterPro" id="IPR022691">
    <property type="entry name" value="Tscrpt_elong_fac_GreA/B_N"/>
</dbReference>
<evidence type="ECO:0000256" key="3">
    <source>
        <dbReference type="ARBA" id="ARBA00023015"/>
    </source>
</evidence>